<dbReference type="EC" id="2.7.13.3" evidence="2"/>
<comment type="catalytic activity">
    <reaction evidence="1">
        <text>ATP + protein L-histidine = ADP + protein N-phospho-L-histidine.</text>
        <dbReference type="EC" id="2.7.13.3"/>
    </reaction>
</comment>
<dbReference type="KEGG" id="scya:EJ357_12995"/>
<protein>
    <recommendedName>
        <fullName evidence="2">histidine kinase</fullName>
        <ecNumber evidence="2">2.7.13.3</ecNumber>
    </recommendedName>
</protein>
<keyword evidence="9" id="KW-1133">Transmembrane helix</keyword>
<keyword evidence="5" id="KW-0547">Nucleotide-binding</keyword>
<dbReference type="EMBL" id="CP034539">
    <property type="protein sequence ID" value="AZQ34286.1"/>
    <property type="molecule type" value="Genomic_DNA"/>
</dbReference>
<name>A0A3Q9EMH9_9ACTN</name>
<dbReference type="PANTHER" id="PTHR24421:SF10">
    <property type="entry name" value="NITRATE_NITRITE SENSOR PROTEIN NARQ"/>
    <property type="match status" value="1"/>
</dbReference>
<dbReference type="InterPro" id="IPR011712">
    <property type="entry name" value="Sig_transdc_His_kin_sub3_dim/P"/>
</dbReference>
<organism evidence="11 12">
    <name type="scientific">Streptomyces cyaneochromogenes</name>
    <dbReference type="NCBI Taxonomy" id="2496836"/>
    <lineage>
        <taxon>Bacteria</taxon>
        <taxon>Bacillati</taxon>
        <taxon>Actinomycetota</taxon>
        <taxon>Actinomycetes</taxon>
        <taxon>Kitasatosporales</taxon>
        <taxon>Streptomycetaceae</taxon>
        <taxon>Streptomyces</taxon>
    </lineage>
</organism>
<evidence type="ECO:0000259" key="10">
    <source>
        <dbReference type="SMART" id="SM00387"/>
    </source>
</evidence>
<keyword evidence="8" id="KW-0902">Two-component regulatory system</keyword>
<dbReference type="GO" id="GO:0000155">
    <property type="term" value="F:phosphorelay sensor kinase activity"/>
    <property type="evidence" value="ECO:0007669"/>
    <property type="project" value="InterPro"/>
</dbReference>
<keyword evidence="9" id="KW-0812">Transmembrane</keyword>
<dbReference type="AlphaFoldDB" id="A0A3Q9EMH9"/>
<dbReference type="InterPro" id="IPR050482">
    <property type="entry name" value="Sensor_HK_TwoCompSys"/>
</dbReference>
<gene>
    <name evidence="11" type="ORF">EJ357_12995</name>
</gene>
<evidence type="ECO:0000256" key="7">
    <source>
        <dbReference type="ARBA" id="ARBA00022840"/>
    </source>
</evidence>
<reference evidence="11 12" key="1">
    <citation type="journal article" date="2019" name="Int. J. Syst. Evol. Microbiol.">
        <title>Streptomyces cyaneochromogenes sp. nov., a blue pigment-producing actinomycete from manganese-contaminated soil.</title>
        <authorList>
            <person name="Tang X."/>
            <person name="Zhao J."/>
            <person name="Li K."/>
            <person name="Chen Z."/>
            <person name="Sun Y."/>
            <person name="Gao J."/>
        </authorList>
    </citation>
    <scope>NUCLEOTIDE SEQUENCE [LARGE SCALE GENOMIC DNA]</scope>
    <source>
        <strain evidence="11 12">MK-45</strain>
    </source>
</reference>
<dbReference type="GO" id="GO:0046983">
    <property type="term" value="F:protein dimerization activity"/>
    <property type="evidence" value="ECO:0007669"/>
    <property type="project" value="InterPro"/>
</dbReference>
<keyword evidence="6 11" id="KW-0418">Kinase</keyword>
<dbReference type="Proteomes" id="UP000280298">
    <property type="component" value="Chromosome"/>
</dbReference>
<dbReference type="PANTHER" id="PTHR24421">
    <property type="entry name" value="NITRATE/NITRITE SENSOR PROTEIN NARX-RELATED"/>
    <property type="match status" value="1"/>
</dbReference>
<dbReference type="OrthoDB" id="5242012at2"/>
<dbReference type="GO" id="GO:0016020">
    <property type="term" value="C:membrane"/>
    <property type="evidence" value="ECO:0007669"/>
    <property type="project" value="InterPro"/>
</dbReference>
<evidence type="ECO:0000256" key="4">
    <source>
        <dbReference type="ARBA" id="ARBA00022679"/>
    </source>
</evidence>
<evidence type="ECO:0000256" key="5">
    <source>
        <dbReference type="ARBA" id="ARBA00022741"/>
    </source>
</evidence>
<dbReference type="CDD" id="cd16917">
    <property type="entry name" value="HATPase_UhpB-NarQ-NarX-like"/>
    <property type="match status" value="1"/>
</dbReference>
<evidence type="ECO:0000256" key="8">
    <source>
        <dbReference type="ARBA" id="ARBA00023012"/>
    </source>
</evidence>
<dbReference type="InterPro" id="IPR003594">
    <property type="entry name" value="HATPase_dom"/>
</dbReference>
<feature type="domain" description="Histidine kinase/HSP90-like ATPase" evidence="10">
    <location>
        <begin position="342"/>
        <end position="431"/>
    </location>
</feature>
<dbReference type="InterPro" id="IPR025828">
    <property type="entry name" value="Put_sensor_dom"/>
</dbReference>
<dbReference type="Gene3D" id="1.20.5.1930">
    <property type="match status" value="1"/>
</dbReference>
<keyword evidence="4" id="KW-0808">Transferase</keyword>
<keyword evidence="7" id="KW-0067">ATP-binding</keyword>
<evidence type="ECO:0000256" key="1">
    <source>
        <dbReference type="ARBA" id="ARBA00000085"/>
    </source>
</evidence>
<dbReference type="GO" id="GO:0005524">
    <property type="term" value="F:ATP binding"/>
    <property type="evidence" value="ECO:0007669"/>
    <property type="project" value="UniProtKB-KW"/>
</dbReference>
<feature type="transmembrane region" description="Helical" evidence="9">
    <location>
        <begin position="55"/>
        <end position="76"/>
    </location>
</feature>
<dbReference type="Pfam" id="PF02518">
    <property type="entry name" value="HATPase_c"/>
    <property type="match status" value="1"/>
</dbReference>
<dbReference type="RefSeq" id="WP_126391744.1">
    <property type="nucleotide sequence ID" value="NZ_CP034539.1"/>
</dbReference>
<dbReference type="Pfam" id="PF13796">
    <property type="entry name" value="Sensor"/>
    <property type="match status" value="1"/>
</dbReference>
<proteinExistence type="predicted"/>
<feature type="transmembrane region" description="Helical" evidence="9">
    <location>
        <begin position="27"/>
        <end position="49"/>
    </location>
</feature>
<evidence type="ECO:0000313" key="11">
    <source>
        <dbReference type="EMBL" id="AZQ34286.1"/>
    </source>
</evidence>
<evidence type="ECO:0000313" key="12">
    <source>
        <dbReference type="Proteomes" id="UP000280298"/>
    </source>
</evidence>
<dbReference type="InterPro" id="IPR036890">
    <property type="entry name" value="HATPase_C_sf"/>
</dbReference>
<evidence type="ECO:0000256" key="2">
    <source>
        <dbReference type="ARBA" id="ARBA00012438"/>
    </source>
</evidence>
<keyword evidence="3" id="KW-0597">Phosphoprotein</keyword>
<dbReference type="Pfam" id="PF07730">
    <property type="entry name" value="HisKA_3"/>
    <property type="match status" value="1"/>
</dbReference>
<keyword evidence="12" id="KW-1185">Reference proteome</keyword>
<keyword evidence="9" id="KW-0472">Membrane</keyword>
<feature type="transmembrane region" description="Helical" evidence="9">
    <location>
        <begin position="176"/>
        <end position="197"/>
    </location>
</feature>
<dbReference type="SUPFAM" id="SSF55874">
    <property type="entry name" value="ATPase domain of HSP90 chaperone/DNA topoisomerase II/histidine kinase"/>
    <property type="match status" value="1"/>
</dbReference>
<dbReference type="SMART" id="SM00387">
    <property type="entry name" value="HATPase_c"/>
    <property type="match status" value="1"/>
</dbReference>
<sequence length="432" mass="45710">MTIDTKSGTNSGAGGDGRTRARGMGLAAVRGLALALVALPGSVLCLVLSLVSIALVPIGVGIVTTPWVLTGVRAFADWRRVLAAEWGGVRIPPAYRPLPKDANPWTRTFGMLGDPATWRDLRWLPVDMTAGFLTALLPAVLLLYPLEGFAIAAGLWRVFTDVGGGTYWYGFVPVTGQASALGAGALGLGLLFLAHFYTPRLLQTHFRLTRAVLGSNQGELAERVRVLTETRRDAVDTSAAELRRIERDLHDGAQARLVAMGMDLGTIEMLLDKDPEQARRLVAQARQSSVDALSELRDLVRGIHPPVLAERGLGDAVRALALRLPVSTEVSVELPGRAEAPVESAGYFAVSEVLTNAVKHSGADRIWIDLHHTDGMLRITVTDNGKGGAVIGAGSGLAGVERRLGTFDGVLAVSSPAGGPTMVTMEIPCALS</sequence>
<evidence type="ECO:0000256" key="6">
    <source>
        <dbReference type="ARBA" id="ARBA00022777"/>
    </source>
</evidence>
<evidence type="ECO:0000256" key="3">
    <source>
        <dbReference type="ARBA" id="ARBA00022553"/>
    </source>
</evidence>
<accession>A0A3Q9EMH9</accession>
<evidence type="ECO:0000256" key="9">
    <source>
        <dbReference type="SAM" id="Phobius"/>
    </source>
</evidence>
<feature type="transmembrane region" description="Helical" evidence="9">
    <location>
        <begin position="132"/>
        <end position="156"/>
    </location>
</feature>
<dbReference type="Gene3D" id="3.30.565.10">
    <property type="entry name" value="Histidine kinase-like ATPase, C-terminal domain"/>
    <property type="match status" value="1"/>
</dbReference>